<dbReference type="AlphaFoldDB" id="A0A521DLG4"/>
<dbReference type="Proteomes" id="UP000319712">
    <property type="component" value="Unassembled WGS sequence"/>
</dbReference>
<dbReference type="EMBL" id="FXTD01000007">
    <property type="protein sequence ID" value="SMO72435.1"/>
    <property type="molecule type" value="Genomic_DNA"/>
</dbReference>
<protein>
    <submittedName>
        <fullName evidence="2">Uncharacterized protein</fullName>
    </submittedName>
</protein>
<keyword evidence="3" id="KW-1185">Reference proteome</keyword>
<name>A0A521DLG4_9EURY</name>
<reference evidence="2 3" key="1">
    <citation type="submission" date="2017-05" db="EMBL/GenBank/DDBJ databases">
        <authorList>
            <person name="Varghese N."/>
            <person name="Submissions S."/>
        </authorList>
    </citation>
    <scope>NUCLEOTIDE SEQUENCE [LARGE SCALE GENOMIC DNA]</scope>
    <source>
        <strain evidence="2 3">DSM 19504</strain>
    </source>
</reference>
<accession>A0A521DLG4</accession>
<sequence length="438" mass="50299">MWSNTEREENGGNQNEQPQLTDFVERTCSVCGRKYGENETPCHSPEVVSFERRLTAQKWLLPRHRSPETHITPHVMGNDGLSFEPLYPALRSLIQTDSTGFGEYFSNTPYNIRPQEWLAEAFRQDLLLKHDELVLGPLAGIKASEQRIKQKRKEVTPARVFAHVVFLDQYGLIPGYGGLRRGFTKDLREVCANHYDVQPDTLDSKWIVKRRVDRSKVYSTTAEFRQIWDVELVDTYPENASHPYSDFKPFDGRAILDAHRDHNLVACRMKTQLLRLPNVDWAISPHLIYSRSDYDSSKETSSSLPVLGFDVAGFEYTTDGQRLRYLGVVTEWEESPFETYLQAAQIGKTAATGILVLPNRESIYDFLHFLKCSKLTDCPGVFPESREKYRSLPNVQKLHEQLIRQIPLLDGMALLPRRRFLDEGVDTLNDLVSVPTYA</sequence>
<evidence type="ECO:0000313" key="2">
    <source>
        <dbReference type="EMBL" id="SMO72435.1"/>
    </source>
</evidence>
<proteinExistence type="predicted"/>
<evidence type="ECO:0000313" key="3">
    <source>
        <dbReference type="Proteomes" id="UP000319712"/>
    </source>
</evidence>
<dbReference type="RefSeq" id="WP_142986904.1">
    <property type="nucleotide sequence ID" value="NZ_FXTD01000007.1"/>
</dbReference>
<organism evidence="2 3">
    <name type="scientific">Halorubrum cibi</name>
    <dbReference type="NCBI Taxonomy" id="413815"/>
    <lineage>
        <taxon>Archaea</taxon>
        <taxon>Methanobacteriati</taxon>
        <taxon>Methanobacteriota</taxon>
        <taxon>Stenosarchaea group</taxon>
        <taxon>Halobacteria</taxon>
        <taxon>Halobacteriales</taxon>
        <taxon>Haloferacaceae</taxon>
        <taxon>Halorubrum</taxon>
    </lineage>
</organism>
<gene>
    <name evidence="2" type="ORF">SAMN06264867_10792</name>
</gene>
<feature type="compositionally biased region" description="Basic and acidic residues" evidence="1">
    <location>
        <begin position="1"/>
        <end position="10"/>
    </location>
</feature>
<evidence type="ECO:0000256" key="1">
    <source>
        <dbReference type="SAM" id="MobiDB-lite"/>
    </source>
</evidence>
<feature type="region of interest" description="Disordered" evidence="1">
    <location>
        <begin position="1"/>
        <end position="21"/>
    </location>
</feature>